<gene>
    <name evidence="1" type="ORF">PROSTU_04297</name>
</gene>
<dbReference type="EMBL" id="ABJD02000105">
    <property type="protein sequence ID" value="EDU57847.1"/>
    <property type="molecule type" value="Genomic_DNA"/>
</dbReference>
<protein>
    <submittedName>
        <fullName evidence="1">Uncharacterized protein</fullName>
    </submittedName>
</protein>
<name>A0AA86YF73_PROST</name>
<dbReference type="AlphaFoldDB" id="A0AA86YF73"/>
<comment type="caution">
    <text evidence="1">The sequence shown here is derived from an EMBL/GenBank/DDBJ whole genome shotgun (WGS) entry which is preliminary data.</text>
</comment>
<accession>A0AA86YF73</accession>
<proteinExistence type="predicted"/>
<evidence type="ECO:0000313" key="1">
    <source>
        <dbReference type="EMBL" id="EDU57847.1"/>
    </source>
</evidence>
<reference evidence="1 2" key="3">
    <citation type="submission" date="2008-05" db="EMBL/GenBank/DDBJ databases">
        <authorList>
            <person name="Fulton L."/>
            <person name="Clifton S."/>
            <person name="Fulton B."/>
            <person name="Xu J."/>
            <person name="Minx P."/>
            <person name="Pepin K.H."/>
            <person name="Johnson M."/>
            <person name="Thiruvilangam P."/>
            <person name="Bhonagiri V."/>
            <person name="Nash W.E."/>
            <person name="Mardis E.R."/>
            <person name="Wilson R.K."/>
        </authorList>
    </citation>
    <scope>NUCLEOTIDE SEQUENCE [LARGE SCALE GENOMIC DNA]</scope>
    <source>
        <strain evidence="1 2">ATCC 25827</strain>
    </source>
</reference>
<evidence type="ECO:0000313" key="2">
    <source>
        <dbReference type="Proteomes" id="UP000004506"/>
    </source>
</evidence>
<reference evidence="2" key="1">
    <citation type="submission" date="2008-04" db="EMBL/GenBank/DDBJ databases">
        <title>Draft genome sequence of Providencia stuartii (ATCC 25827).</title>
        <authorList>
            <person name="Sudarsanam P."/>
            <person name="Ley R."/>
            <person name="Guruge J."/>
            <person name="Turnbaugh P.J."/>
            <person name="Mahowald M."/>
            <person name="Liep D."/>
            <person name="Gordon J."/>
        </authorList>
    </citation>
    <scope>NUCLEOTIDE SEQUENCE [LARGE SCALE GENOMIC DNA]</scope>
    <source>
        <strain evidence="2">ATCC 25827</strain>
    </source>
</reference>
<sequence length="45" mass="5221">MIVDEKDHINIMGLIMIFINSKITIIDTDSQGVKFLKCIPYVSWH</sequence>
<dbReference type="Proteomes" id="UP000004506">
    <property type="component" value="Unassembled WGS sequence"/>
</dbReference>
<reference evidence="2" key="2">
    <citation type="submission" date="2008-04" db="EMBL/GenBank/DDBJ databases">
        <title>Draft genome sequence of Providencia stuartii(ATCC 25827).</title>
        <authorList>
            <person name="Sudarsanam P."/>
            <person name="Ley R."/>
            <person name="Guruge J."/>
            <person name="Turnbaugh P.J."/>
            <person name="Mahowald M."/>
            <person name="Liep D."/>
            <person name="Gordon J."/>
        </authorList>
    </citation>
    <scope>NUCLEOTIDE SEQUENCE [LARGE SCALE GENOMIC DNA]</scope>
    <source>
        <strain evidence="2">ATCC 25827</strain>
    </source>
</reference>
<organism evidence="1 2">
    <name type="scientific">Providencia stuartii ATCC 25827</name>
    <dbReference type="NCBI Taxonomy" id="471874"/>
    <lineage>
        <taxon>Bacteria</taxon>
        <taxon>Pseudomonadati</taxon>
        <taxon>Pseudomonadota</taxon>
        <taxon>Gammaproteobacteria</taxon>
        <taxon>Enterobacterales</taxon>
        <taxon>Morganellaceae</taxon>
        <taxon>Providencia</taxon>
    </lineage>
</organism>